<reference evidence="7 8" key="1">
    <citation type="journal article" date="2010" name="Stand. Genomic Sci.">
        <title>Complete genome sequence of Methanoplanus petrolearius type strain (SEBR 4847).</title>
        <authorList>
            <person name="Brambilla E."/>
            <person name="Djao O.D."/>
            <person name="Daligault H."/>
            <person name="Lapidus A."/>
            <person name="Lucas S."/>
            <person name="Hammon N."/>
            <person name="Nolan M."/>
            <person name="Tice H."/>
            <person name="Cheng J.F."/>
            <person name="Han C."/>
            <person name="Tapia R."/>
            <person name="Goodwin L."/>
            <person name="Pitluck S."/>
            <person name="Liolios K."/>
            <person name="Ivanova N."/>
            <person name="Mavromatis K."/>
            <person name="Mikhailova N."/>
            <person name="Pati A."/>
            <person name="Chen A."/>
            <person name="Palaniappan K."/>
            <person name="Land M."/>
            <person name="Hauser L."/>
            <person name="Chang Y.J."/>
            <person name="Jeffries C.D."/>
            <person name="Rohde M."/>
            <person name="Spring S."/>
            <person name="Sikorski J."/>
            <person name="Goker M."/>
            <person name="Woyke T."/>
            <person name="Bristow J."/>
            <person name="Eisen J.A."/>
            <person name="Markowitz V."/>
            <person name="Hugenholtz P."/>
            <person name="Kyrpides N.C."/>
            <person name="Klenk H.P."/>
        </authorList>
    </citation>
    <scope>NUCLEOTIDE SEQUENCE [LARGE SCALE GENOMIC DNA]</scope>
    <source>
        <strain evidence="8">DSM 11571 / OCM 486 / SEBR 4847</strain>
    </source>
</reference>
<dbReference type="GO" id="GO:0008855">
    <property type="term" value="F:exodeoxyribonuclease VII activity"/>
    <property type="evidence" value="ECO:0007669"/>
    <property type="project" value="InterPro"/>
</dbReference>
<keyword evidence="3" id="KW-0378">Hydrolase</keyword>
<dbReference type="GO" id="GO:0006308">
    <property type="term" value="P:DNA catabolic process"/>
    <property type="evidence" value="ECO:0007669"/>
    <property type="project" value="InterPro"/>
</dbReference>
<dbReference type="STRING" id="679926.Mpet_1838"/>
<dbReference type="EMBL" id="CP002117">
    <property type="protein sequence ID" value="ADN36590.1"/>
    <property type="molecule type" value="Genomic_DNA"/>
</dbReference>
<organism evidence="7 8">
    <name type="scientific">Methanolacinia petrolearia (strain DSM 11571 / OCM 486 / SEBR 4847)</name>
    <name type="common">Methanoplanus petrolearius</name>
    <dbReference type="NCBI Taxonomy" id="679926"/>
    <lineage>
        <taxon>Archaea</taxon>
        <taxon>Methanobacteriati</taxon>
        <taxon>Methanobacteriota</taxon>
        <taxon>Stenosarchaea group</taxon>
        <taxon>Methanomicrobia</taxon>
        <taxon>Methanomicrobiales</taxon>
        <taxon>Methanomicrobiaceae</taxon>
        <taxon>Methanolacinia</taxon>
    </lineage>
</organism>
<evidence type="ECO:0000256" key="3">
    <source>
        <dbReference type="ARBA" id="ARBA00022801"/>
    </source>
</evidence>
<evidence type="ECO:0000259" key="6">
    <source>
        <dbReference type="Pfam" id="PF13742"/>
    </source>
</evidence>
<evidence type="ECO:0000259" key="5">
    <source>
        <dbReference type="Pfam" id="PF02601"/>
    </source>
</evidence>
<evidence type="ECO:0000313" key="7">
    <source>
        <dbReference type="EMBL" id="ADN36590.1"/>
    </source>
</evidence>
<dbReference type="InterPro" id="IPR025824">
    <property type="entry name" value="OB-fold_nuc-bd_dom"/>
</dbReference>
<dbReference type="Pfam" id="PF13742">
    <property type="entry name" value="tRNA_anti_2"/>
    <property type="match status" value="1"/>
</dbReference>
<dbReference type="HOGENOM" id="CLU_023625_2_0_2"/>
<dbReference type="KEGG" id="mpi:Mpet_1838"/>
<dbReference type="NCBIfam" id="TIGR00237">
    <property type="entry name" value="xseA"/>
    <property type="match status" value="1"/>
</dbReference>
<dbReference type="AlphaFoldDB" id="E1RIC5"/>
<feature type="domain" description="Exonuclease VII large subunit C-terminal" evidence="5">
    <location>
        <begin position="137"/>
        <end position="354"/>
    </location>
</feature>
<evidence type="ECO:0000256" key="2">
    <source>
        <dbReference type="ARBA" id="ARBA00022722"/>
    </source>
</evidence>
<dbReference type="GeneID" id="9744315"/>
<dbReference type="OrthoDB" id="60263at2157"/>
<dbReference type="Pfam" id="PF02601">
    <property type="entry name" value="Exonuc_VII_L"/>
    <property type="match status" value="1"/>
</dbReference>
<protein>
    <submittedName>
        <fullName evidence="7">Exodeoxyribonuclease VII, large subunit</fullName>
    </submittedName>
</protein>
<keyword evidence="2" id="KW-0540">Nuclease</keyword>
<dbReference type="Proteomes" id="UP000006565">
    <property type="component" value="Chromosome"/>
</dbReference>
<dbReference type="CDD" id="cd04489">
    <property type="entry name" value="ExoVII_LU_OBF"/>
    <property type="match status" value="1"/>
</dbReference>
<dbReference type="PANTHER" id="PTHR30008:SF0">
    <property type="entry name" value="EXODEOXYRIBONUCLEASE 7 LARGE SUBUNIT"/>
    <property type="match status" value="1"/>
</dbReference>
<dbReference type="GO" id="GO:0009318">
    <property type="term" value="C:exodeoxyribonuclease VII complex"/>
    <property type="evidence" value="ECO:0007669"/>
    <property type="project" value="InterPro"/>
</dbReference>
<dbReference type="RefSeq" id="WP_013329767.1">
    <property type="nucleotide sequence ID" value="NC_014507.1"/>
</dbReference>
<dbReference type="HAMAP" id="MF_00378">
    <property type="entry name" value="Exonuc_7_L"/>
    <property type="match status" value="1"/>
</dbReference>
<gene>
    <name evidence="7" type="ordered locus">Mpet_1838</name>
</gene>
<keyword evidence="8" id="KW-1185">Reference proteome</keyword>
<name>E1RIC5_METP4</name>
<keyword evidence="1" id="KW-0963">Cytoplasm</keyword>
<feature type="domain" description="OB-fold nucleic acid binding" evidence="6">
    <location>
        <begin position="17"/>
        <end position="113"/>
    </location>
</feature>
<dbReference type="InterPro" id="IPR003753">
    <property type="entry name" value="Exonuc_VII_L"/>
</dbReference>
<dbReference type="InterPro" id="IPR020579">
    <property type="entry name" value="Exonuc_VII_lsu_C"/>
</dbReference>
<keyword evidence="4" id="KW-0269">Exonuclease</keyword>
<accession>E1RIC5</accession>
<dbReference type="GO" id="GO:0003676">
    <property type="term" value="F:nucleic acid binding"/>
    <property type="evidence" value="ECO:0007669"/>
    <property type="project" value="InterPro"/>
</dbReference>
<sequence length="413" mass="46727">MDWFGIEEDSGENKIKSVSEISAIIKSRLDDDSLRGIWIEGEMTNLKNHASGHLYFSMTESVYGREYLINCAMWRSSAREVGFRPENGMKVRAYGSVEVYEPHGKYQFIVRELSAAGAGDKHFLVERWKRELAEEGLFDEVFKKMLPQFPRKVGVVSSPSGAARRDIENVISRRYPVEIILSPALVQGDNAHADIARAIRRIDGLVDVIIVGRGGGSFEDLFPFNHPDVVRAVFECKTPVVSAVGHEIDFTLVDLAADVRAPTPSAAAEIVVPDRCELENQLRSYEKTLMNSVTDRITRERELLEGFRLRLQPKKFEQLINEEFQRLDDLFGRLNHSMNGYIERQRMSLGLLRASLAASDPKKPLERGYCIVRKNDSVVRSAADLFRDDRVEIVLKDGECKAVIEDVNHGKNI</sequence>
<dbReference type="eggNOG" id="arCOG04513">
    <property type="taxonomic scope" value="Archaea"/>
</dbReference>
<dbReference type="PANTHER" id="PTHR30008">
    <property type="entry name" value="EXODEOXYRIBONUCLEASE 7 LARGE SUBUNIT"/>
    <property type="match status" value="1"/>
</dbReference>
<evidence type="ECO:0000256" key="4">
    <source>
        <dbReference type="ARBA" id="ARBA00022839"/>
    </source>
</evidence>
<evidence type="ECO:0000256" key="1">
    <source>
        <dbReference type="ARBA" id="ARBA00022490"/>
    </source>
</evidence>
<proteinExistence type="inferred from homology"/>
<evidence type="ECO:0000313" key="8">
    <source>
        <dbReference type="Proteomes" id="UP000006565"/>
    </source>
</evidence>